<reference evidence="1" key="1">
    <citation type="submission" date="2017-08" db="EMBL/GenBank/DDBJ databases">
        <authorList>
            <person name="Polle J.E."/>
            <person name="Barry K."/>
            <person name="Cushman J."/>
            <person name="Schmutz J."/>
            <person name="Tran D."/>
            <person name="Hathwaick L.T."/>
            <person name="Yim W.C."/>
            <person name="Jenkins J."/>
            <person name="Mckie-Krisberg Z.M."/>
            <person name="Prochnik S."/>
            <person name="Lindquist E."/>
            <person name="Dockter R.B."/>
            <person name="Adam C."/>
            <person name="Molina H."/>
            <person name="Bunkerborg J."/>
            <person name="Jin E."/>
            <person name="Buchheim M."/>
            <person name="Magnuson J."/>
        </authorList>
    </citation>
    <scope>NUCLEOTIDE SEQUENCE</scope>
    <source>
        <strain evidence="1">CCAP 19/18</strain>
    </source>
</reference>
<dbReference type="Proteomes" id="UP000815325">
    <property type="component" value="Unassembled WGS sequence"/>
</dbReference>
<sequence length="67" mass="7083">MQELFGMYHTRPHVKSVRTGGAFCAIGKPSYRASVSPALKLPAITSSAARCQAWPGQPGPSSHTVNS</sequence>
<protein>
    <recommendedName>
        <fullName evidence="3">Encoded protein</fullName>
    </recommendedName>
</protein>
<keyword evidence="2" id="KW-1185">Reference proteome</keyword>
<proteinExistence type="predicted"/>
<comment type="caution">
    <text evidence="1">The sequence shown here is derived from an EMBL/GenBank/DDBJ whole genome shotgun (WGS) entry which is preliminary data.</text>
</comment>
<evidence type="ECO:0008006" key="3">
    <source>
        <dbReference type="Google" id="ProtNLM"/>
    </source>
</evidence>
<evidence type="ECO:0000313" key="1">
    <source>
        <dbReference type="EMBL" id="KAF5839997.1"/>
    </source>
</evidence>
<accession>A0ABQ7GZG2</accession>
<name>A0ABQ7GZG2_DUNSA</name>
<gene>
    <name evidence="1" type="ORF">DUNSADRAFT_18157</name>
</gene>
<organism evidence="1 2">
    <name type="scientific">Dunaliella salina</name>
    <name type="common">Green alga</name>
    <name type="synonym">Protococcus salinus</name>
    <dbReference type="NCBI Taxonomy" id="3046"/>
    <lineage>
        <taxon>Eukaryota</taxon>
        <taxon>Viridiplantae</taxon>
        <taxon>Chlorophyta</taxon>
        <taxon>core chlorophytes</taxon>
        <taxon>Chlorophyceae</taxon>
        <taxon>CS clade</taxon>
        <taxon>Chlamydomonadales</taxon>
        <taxon>Dunaliellaceae</taxon>
        <taxon>Dunaliella</taxon>
    </lineage>
</organism>
<evidence type="ECO:0000313" key="2">
    <source>
        <dbReference type="Proteomes" id="UP000815325"/>
    </source>
</evidence>
<dbReference type="EMBL" id="MU069527">
    <property type="protein sequence ID" value="KAF5839997.1"/>
    <property type="molecule type" value="Genomic_DNA"/>
</dbReference>